<dbReference type="Gene3D" id="3.40.50.300">
    <property type="entry name" value="P-loop containing nucleotide triphosphate hydrolases"/>
    <property type="match status" value="1"/>
</dbReference>
<proteinExistence type="predicted"/>
<feature type="domain" description="FtsK gamma" evidence="2">
    <location>
        <begin position="711"/>
        <end position="777"/>
    </location>
</feature>
<gene>
    <name evidence="3" type="ORF">ACF05T_28285</name>
</gene>
<keyword evidence="4" id="KW-1185">Reference proteome</keyword>
<name>A0ABW6YKK6_9ACTN</name>
<dbReference type="Proteomes" id="UP001603013">
    <property type="component" value="Unassembled WGS sequence"/>
</dbReference>
<feature type="region of interest" description="Disordered" evidence="1">
    <location>
        <begin position="615"/>
        <end position="634"/>
    </location>
</feature>
<evidence type="ECO:0000313" key="4">
    <source>
        <dbReference type="Proteomes" id="UP001603013"/>
    </source>
</evidence>
<reference evidence="3 4" key="1">
    <citation type="submission" date="2024-10" db="EMBL/GenBank/DDBJ databases">
        <title>The Natural Products Discovery Center: Release of the First 8490 Sequenced Strains for Exploring Actinobacteria Biosynthetic Diversity.</title>
        <authorList>
            <person name="Kalkreuter E."/>
            <person name="Kautsar S.A."/>
            <person name="Yang D."/>
            <person name="Bader C.D."/>
            <person name="Teijaro C.N."/>
            <person name="Fluegel L."/>
            <person name="Davis C.M."/>
            <person name="Simpson J.R."/>
            <person name="Lauterbach L."/>
            <person name="Steele A.D."/>
            <person name="Gui C."/>
            <person name="Meng S."/>
            <person name="Li G."/>
            <person name="Viehrig K."/>
            <person name="Ye F."/>
            <person name="Su P."/>
            <person name="Kiefer A.F."/>
            <person name="Nichols A."/>
            <person name="Cepeda A.J."/>
            <person name="Yan W."/>
            <person name="Fan B."/>
            <person name="Jiang Y."/>
            <person name="Adhikari A."/>
            <person name="Zheng C.-J."/>
            <person name="Schuster L."/>
            <person name="Cowan T.M."/>
            <person name="Smanski M.J."/>
            <person name="Chevrette M.G."/>
            <person name="De Carvalho L.P.S."/>
            <person name="Shen B."/>
        </authorList>
    </citation>
    <scope>NUCLEOTIDE SEQUENCE [LARGE SCALE GENOMIC DNA]</scope>
    <source>
        <strain evidence="3 4">NPDC015755</strain>
    </source>
</reference>
<sequence>MKLDWERGHGPVTGPVNAAAATLTASWAGHLLDTPWPTAAIITGAGLIGTHIAGRIRHVTPTTMAVRAAGWLGAGGWSCWAIANSPWSAWGISTLVAGSVSFGAAITGAHHAEQHAPAKAAAAEQAAQAAKNQASRGKLAAEWQERIARVCNVPGVTIPNVQTWESGAGFTLDVELADGATWKNLTSRSDALAGDAKLPEGCGVDVAPGAHRGAALMDVSTVNRLIEEVAYPTDYSPLTTNAPAPIGIRRDGTPYGPVNRQASQLIVGQRESGKTNLMNVMVANQCRMTDSLTWVIDLNGGGLALKWLRAWTEAGQPGRPPIDWVADTPDKALAMAEALVRISKARKTGYQDREIAANDDKLPVDHEVPEIRVLNDEGAEIFSTRSRRDETLRTIADNIVQTVEIARAAAVNVTTSGLRATQDVLSDPQLLKQSTFKVGMKVADDSELNYFFGYNHGVSSEDAPYPGCALVRNGQAAAHPVKIYRIKPAQILDIVKATADRRPALDQLSRTAVGPVYDHRWDNTSYLLGTDPAPVSTQATSAPHTPAPASSDAARTDRGVTTNWDTTSTTSIEETIAAADAAKKRLHDAINETTRRDHDLDKQFMDVVHQGGLTWQAPSNPLTSDDIPESDSTTDTRYQHVYRIVEGSGPSGIGPAAIIDAFAQLHPDKKTPNATVIGRWLKADDRIHQPKFGRYAVKPSATFKPDSGDLTPQVNALMPEAMKLVIAKQRASAAFLQRNLRCTWALANSLLLAFVAAGVIHPQPDADGAHQVLRKPDEE</sequence>
<accession>A0ABW6YKK6</accession>
<dbReference type="InterPro" id="IPR027417">
    <property type="entry name" value="P-loop_NTPase"/>
</dbReference>
<evidence type="ECO:0000256" key="1">
    <source>
        <dbReference type="SAM" id="MobiDB-lite"/>
    </source>
</evidence>
<dbReference type="RefSeq" id="WP_391936865.1">
    <property type="nucleotide sequence ID" value="NZ_JBIBSM010000018.1"/>
</dbReference>
<feature type="region of interest" description="Disordered" evidence="1">
    <location>
        <begin position="528"/>
        <end position="565"/>
    </location>
</feature>
<dbReference type="InterPro" id="IPR018541">
    <property type="entry name" value="Ftsk_gamma"/>
</dbReference>
<evidence type="ECO:0000313" key="3">
    <source>
        <dbReference type="EMBL" id="MFF8279956.1"/>
    </source>
</evidence>
<protein>
    <recommendedName>
        <fullName evidence="2">FtsK gamma domain-containing protein</fullName>
    </recommendedName>
</protein>
<dbReference type="EMBL" id="JBIBSM010000018">
    <property type="protein sequence ID" value="MFF8279956.1"/>
    <property type="molecule type" value="Genomic_DNA"/>
</dbReference>
<dbReference type="InterPro" id="IPR036388">
    <property type="entry name" value="WH-like_DNA-bd_sf"/>
</dbReference>
<comment type="caution">
    <text evidence="3">The sequence shown here is derived from an EMBL/GenBank/DDBJ whole genome shotgun (WGS) entry which is preliminary data.</text>
</comment>
<dbReference type="SMART" id="SM00843">
    <property type="entry name" value="Ftsk_gamma"/>
    <property type="match status" value="1"/>
</dbReference>
<feature type="compositionally biased region" description="Low complexity" evidence="1">
    <location>
        <begin position="536"/>
        <end position="553"/>
    </location>
</feature>
<dbReference type="Gene3D" id="1.10.10.10">
    <property type="entry name" value="Winged helix-like DNA-binding domain superfamily/Winged helix DNA-binding domain"/>
    <property type="match status" value="1"/>
</dbReference>
<evidence type="ECO:0000259" key="2">
    <source>
        <dbReference type="SMART" id="SM00843"/>
    </source>
</evidence>
<organism evidence="3 4">
    <name type="scientific">Streptomyces lateritius</name>
    <dbReference type="NCBI Taxonomy" id="67313"/>
    <lineage>
        <taxon>Bacteria</taxon>
        <taxon>Bacillati</taxon>
        <taxon>Actinomycetota</taxon>
        <taxon>Actinomycetes</taxon>
        <taxon>Kitasatosporales</taxon>
        <taxon>Streptomycetaceae</taxon>
        <taxon>Streptomyces</taxon>
    </lineage>
</organism>